<sequence>MLYAKIVVAYDGSEASEKALDAALKLAKLNHFSKLEIVHVFNLPTYVIGSSVIIPPIAIERNYLDYSDQVVEKLKETIVDFTNTNIQIKQGPIAKTIIDYADEVNADLIIVGSRGLNSFGEFVLGSVSHNVVHHAKKPVLVVK</sequence>
<dbReference type="InterPro" id="IPR006015">
    <property type="entry name" value="Universal_stress_UspA"/>
</dbReference>
<dbReference type="GO" id="GO:0005737">
    <property type="term" value="C:cytoplasm"/>
    <property type="evidence" value="ECO:0007669"/>
    <property type="project" value="UniProtKB-SubCell"/>
</dbReference>
<dbReference type="CDD" id="cd00293">
    <property type="entry name" value="USP-like"/>
    <property type="match status" value="1"/>
</dbReference>
<dbReference type="PANTHER" id="PTHR46268:SF6">
    <property type="entry name" value="UNIVERSAL STRESS PROTEIN UP12"/>
    <property type="match status" value="1"/>
</dbReference>
<dbReference type="RefSeq" id="WP_163940662.1">
    <property type="nucleotide sequence ID" value="NZ_JAAIKC010000001.1"/>
</dbReference>
<proteinExistence type="inferred from homology"/>
<reference evidence="4" key="1">
    <citation type="submission" date="2020-02" db="EMBL/GenBank/DDBJ databases">
        <authorList>
            <person name="Shen X.-R."/>
            <person name="Zhang Y.-X."/>
        </authorList>
    </citation>
    <scope>NUCLEOTIDE SEQUENCE</scope>
    <source>
        <strain evidence="4">SYP-B3998</strain>
    </source>
</reference>
<evidence type="ECO:0000256" key="2">
    <source>
        <dbReference type="PIRNR" id="PIRNR006276"/>
    </source>
</evidence>
<accession>A0A6G3ZTC6</accession>
<dbReference type="SUPFAM" id="SSF52402">
    <property type="entry name" value="Adenine nucleotide alpha hydrolases-like"/>
    <property type="match status" value="1"/>
</dbReference>
<dbReference type="PIRSF" id="PIRSF006276">
    <property type="entry name" value="UspA"/>
    <property type="match status" value="1"/>
</dbReference>
<name>A0A6G3ZTC6_9BACL</name>
<feature type="domain" description="UspA" evidence="3">
    <location>
        <begin position="3"/>
        <end position="143"/>
    </location>
</feature>
<dbReference type="AlphaFoldDB" id="A0A6G3ZTC6"/>
<comment type="subcellular location">
    <subcellularLocation>
        <location evidence="2">Cytoplasm</location>
    </subcellularLocation>
</comment>
<evidence type="ECO:0000313" key="4">
    <source>
        <dbReference type="EMBL" id="NEW04841.1"/>
    </source>
</evidence>
<dbReference type="InterPro" id="IPR014729">
    <property type="entry name" value="Rossmann-like_a/b/a_fold"/>
</dbReference>
<organism evidence="4">
    <name type="scientific">Paenibacillus sp. SYP-B3998</name>
    <dbReference type="NCBI Taxonomy" id="2678564"/>
    <lineage>
        <taxon>Bacteria</taxon>
        <taxon>Bacillati</taxon>
        <taxon>Bacillota</taxon>
        <taxon>Bacilli</taxon>
        <taxon>Bacillales</taxon>
        <taxon>Paenibacillaceae</taxon>
        <taxon>Paenibacillus</taxon>
    </lineage>
</organism>
<comment type="similarity">
    <text evidence="1 2">Belongs to the universal stress protein A family.</text>
</comment>
<dbReference type="Gene3D" id="3.40.50.620">
    <property type="entry name" value="HUPs"/>
    <property type="match status" value="1"/>
</dbReference>
<dbReference type="Pfam" id="PF00582">
    <property type="entry name" value="Usp"/>
    <property type="match status" value="1"/>
</dbReference>
<evidence type="ECO:0000256" key="1">
    <source>
        <dbReference type="ARBA" id="ARBA00008791"/>
    </source>
</evidence>
<protein>
    <recommendedName>
        <fullName evidence="2">Universal stress protein</fullName>
    </recommendedName>
</protein>
<comment type="caution">
    <text evidence="4">The sequence shown here is derived from an EMBL/GenBank/DDBJ whole genome shotgun (WGS) entry which is preliminary data.</text>
</comment>
<dbReference type="EMBL" id="JAAIKC010000001">
    <property type="protein sequence ID" value="NEW04841.1"/>
    <property type="molecule type" value="Genomic_DNA"/>
</dbReference>
<dbReference type="PANTHER" id="PTHR46268">
    <property type="entry name" value="STRESS RESPONSE PROTEIN NHAX"/>
    <property type="match status" value="1"/>
</dbReference>
<evidence type="ECO:0000259" key="3">
    <source>
        <dbReference type="Pfam" id="PF00582"/>
    </source>
</evidence>
<keyword evidence="2" id="KW-0963">Cytoplasm</keyword>
<dbReference type="PRINTS" id="PR01438">
    <property type="entry name" value="UNVRSLSTRESS"/>
</dbReference>
<dbReference type="InterPro" id="IPR006016">
    <property type="entry name" value="UspA"/>
</dbReference>
<gene>
    <name evidence="4" type="ORF">GK047_02255</name>
</gene>